<proteinExistence type="predicted"/>
<evidence type="ECO:0000313" key="1">
    <source>
        <dbReference type="EMBL" id="MFM9332186.1"/>
    </source>
</evidence>
<name>A0ACC7P759_9BACL</name>
<organism evidence="1 2">
    <name type="scientific">Paenibacillus mesotrionivorans</name>
    <dbReference type="NCBI Taxonomy" id="3160968"/>
    <lineage>
        <taxon>Bacteria</taxon>
        <taxon>Bacillati</taxon>
        <taxon>Bacillota</taxon>
        <taxon>Bacilli</taxon>
        <taxon>Bacillales</taxon>
        <taxon>Paenibacillaceae</taxon>
        <taxon>Paenibacillus</taxon>
    </lineage>
</organism>
<gene>
    <name evidence="1" type="ORF">ACI1P1_28215</name>
</gene>
<evidence type="ECO:0000313" key="2">
    <source>
        <dbReference type="Proteomes" id="UP001631969"/>
    </source>
</evidence>
<sequence>MTVHIKATYLQMRLYIWGVILMILLGRLADWIVTLSTNGSYNTMRLSDGNLLLLILLFFAVVLPLRYFKRIIHLGASREHYFKGLLIVFAIWAAAIALFNSFYHVLEVNVLRNYSGMVDMIEAFHWTDFGVAGSFLYQAAFYVMFMAFLCLLVSGYSHPAGWLLWALVITAIPVGTAIPSLRVHVAAFFKALLFNNSLLTGVFFNLALYVLFAAGGWWFTRRRTY</sequence>
<dbReference type="EMBL" id="JBJURJ010000027">
    <property type="protein sequence ID" value="MFM9332186.1"/>
    <property type="molecule type" value="Genomic_DNA"/>
</dbReference>
<reference evidence="1" key="1">
    <citation type="submission" date="2024-12" db="EMBL/GenBank/DDBJ databases">
        <authorList>
            <person name="Wu N."/>
        </authorList>
    </citation>
    <scope>NUCLEOTIDE SEQUENCE</scope>
    <source>
        <strain evidence="1">P15</strain>
    </source>
</reference>
<comment type="caution">
    <text evidence="1">The sequence shown here is derived from an EMBL/GenBank/DDBJ whole genome shotgun (WGS) entry which is preliminary data.</text>
</comment>
<dbReference type="Proteomes" id="UP001631969">
    <property type="component" value="Unassembled WGS sequence"/>
</dbReference>
<keyword evidence="2" id="KW-1185">Reference proteome</keyword>
<protein>
    <submittedName>
        <fullName evidence="1">Uncharacterized protein</fullName>
    </submittedName>
</protein>
<accession>A0ACC7P759</accession>